<feature type="domain" description="Pseudouridine synthase RsuA/RluA-like" evidence="4">
    <location>
        <begin position="54"/>
        <end position="212"/>
    </location>
</feature>
<evidence type="ECO:0000313" key="5">
    <source>
        <dbReference type="EMBL" id="AGA28957.1"/>
    </source>
</evidence>
<protein>
    <submittedName>
        <fullName evidence="5">23S RNA-specific pseudouridylate synthase</fullName>
    </submittedName>
</protein>
<dbReference type="EMBL" id="CP003364">
    <property type="protein sequence ID" value="AGA28957.1"/>
    <property type="molecule type" value="Genomic_DNA"/>
</dbReference>
<dbReference type="KEGG" id="saci:Sinac_4794"/>
<accession>L0DI82</accession>
<dbReference type="PANTHER" id="PTHR21600:SF83">
    <property type="entry name" value="PSEUDOURIDYLATE SYNTHASE RPUSD4, MITOCHONDRIAL"/>
    <property type="match status" value="1"/>
</dbReference>
<comment type="similarity">
    <text evidence="1">Belongs to the pseudouridine synthase RluA family.</text>
</comment>
<dbReference type="CDD" id="cd02869">
    <property type="entry name" value="PseudoU_synth_RluA_like"/>
    <property type="match status" value="1"/>
</dbReference>
<dbReference type="GO" id="GO:0009982">
    <property type="term" value="F:pseudouridine synthase activity"/>
    <property type="evidence" value="ECO:0007669"/>
    <property type="project" value="InterPro"/>
</dbReference>
<keyword evidence="6" id="KW-1185">Reference proteome</keyword>
<name>L0DI82_SINAD</name>
<dbReference type="GO" id="GO:0140098">
    <property type="term" value="F:catalytic activity, acting on RNA"/>
    <property type="evidence" value="ECO:0007669"/>
    <property type="project" value="UniProtKB-ARBA"/>
</dbReference>
<dbReference type="HOGENOM" id="CLU_016902_11_2_0"/>
<proteinExistence type="inferred from homology"/>
<dbReference type="AlphaFoldDB" id="L0DI82"/>
<evidence type="ECO:0000256" key="2">
    <source>
        <dbReference type="ARBA" id="ARBA00023235"/>
    </source>
</evidence>
<dbReference type="eggNOG" id="COG0564">
    <property type="taxonomic scope" value="Bacteria"/>
</dbReference>
<dbReference type="Pfam" id="PF00849">
    <property type="entry name" value="PseudoU_synth_2"/>
    <property type="match status" value="1"/>
</dbReference>
<dbReference type="GO" id="GO:0001522">
    <property type="term" value="P:pseudouridine synthesis"/>
    <property type="evidence" value="ECO:0007669"/>
    <property type="project" value="InterPro"/>
</dbReference>
<dbReference type="Gene3D" id="3.30.2350.10">
    <property type="entry name" value="Pseudouridine synthase"/>
    <property type="match status" value="1"/>
</dbReference>
<feature type="region of interest" description="Disordered" evidence="3">
    <location>
        <begin position="1"/>
        <end position="32"/>
    </location>
</feature>
<evidence type="ECO:0000259" key="4">
    <source>
        <dbReference type="Pfam" id="PF00849"/>
    </source>
</evidence>
<evidence type="ECO:0000313" key="6">
    <source>
        <dbReference type="Proteomes" id="UP000010798"/>
    </source>
</evidence>
<dbReference type="OrthoDB" id="9784108at2"/>
<feature type="compositionally biased region" description="Acidic residues" evidence="3">
    <location>
        <begin position="16"/>
        <end position="27"/>
    </location>
</feature>
<dbReference type="RefSeq" id="WP_015248069.1">
    <property type="nucleotide sequence ID" value="NC_019892.1"/>
</dbReference>
<dbReference type="Proteomes" id="UP000010798">
    <property type="component" value="Chromosome"/>
</dbReference>
<gene>
    <name evidence="5" type="ordered locus">Sinac_4794</name>
</gene>
<organism evidence="5 6">
    <name type="scientific">Singulisphaera acidiphila (strain ATCC BAA-1392 / DSM 18658 / VKM B-2454 / MOB10)</name>
    <dbReference type="NCBI Taxonomy" id="886293"/>
    <lineage>
        <taxon>Bacteria</taxon>
        <taxon>Pseudomonadati</taxon>
        <taxon>Planctomycetota</taxon>
        <taxon>Planctomycetia</taxon>
        <taxon>Isosphaerales</taxon>
        <taxon>Isosphaeraceae</taxon>
        <taxon>Singulisphaera</taxon>
    </lineage>
</organism>
<sequence>MGDDPGAAGWNGPETLGEDSPEPESVDDNVIPPSGFACAMDESLTILFEDAHCLAIVKPGGELTQGPSGGRETTLEARVRRYLCPDDPASVYLGTVHRLDRPVSGVILWAKTLKAARRLAAQFAARQPRKEYWAIVEGTTAPLGDEGEWNDWLTDPDGSGVVHSVETEAPRTRQAITRFRKSPALMLPENCCWLRLWPETGRTHQLRAQAAHRGLAILGDRVYGSNRPFLQGIALHARTLRVRHPILGTTIDLLAPLPATWTEQGIVLPEMPNPEA</sequence>
<evidence type="ECO:0000256" key="3">
    <source>
        <dbReference type="SAM" id="MobiDB-lite"/>
    </source>
</evidence>
<dbReference type="InterPro" id="IPR006145">
    <property type="entry name" value="PsdUridine_synth_RsuA/RluA"/>
</dbReference>
<dbReference type="InterPro" id="IPR020103">
    <property type="entry name" value="PsdUridine_synth_cat_dom_sf"/>
</dbReference>
<evidence type="ECO:0000256" key="1">
    <source>
        <dbReference type="ARBA" id="ARBA00010876"/>
    </source>
</evidence>
<dbReference type="PANTHER" id="PTHR21600">
    <property type="entry name" value="MITOCHONDRIAL RNA PSEUDOURIDINE SYNTHASE"/>
    <property type="match status" value="1"/>
</dbReference>
<dbReference type="GO" id="GO:0003723">
    <property type="term" value="F:RNA binding"/>
    <property type="evidence" value="ECO:0007669"/>
    <property type="project" value="InterPro"/>
</dbReference>
<dbReference type="GO" id="GO:0006396">
    <property type="term" value="P:RNA processing"/>
    <property type="evidence" value="ECO:0007669"/>
    <property type="project" value="UniProtKB-ARBA"/>
</dbReference>
<dbReference type="InterPro" id="IPR050188">
    <property type="entry name" value="RluA_PseudoU_synthase"/>
</dbReference>
<reference evidence="5 6" key="1">
    <citation type="submission" date="2012-02" db="EMBL/GenBank/DDBJ databases">
        <title>Complete sequence of chromosome of Singulisphaera acidiphila DSM 18658.</title>
        <authorList>
            <consortium name="US DOE Joint Genome Institute (JGI-PGF)"/>
            <person name="Lucas S."/>
            <person name="Copeland A."/>
            <person name="Lapidus A."/>
            <person name="Glavina del Rio T."/>
            <person name="Dalin E."/>
            <person name="Tice H."/>
            <person name="Bruce D."/>
            <person name="Goodwin L."/>
            <person name="Pitluck S."/>
            <person name="Peters L."/>
            <person name="Ovchinnikova G."/>
            <person name="Chertkov O."/>
            <person name="Kyrpides N."/>
            <person name="Mavromatis K."/>
            <person name="Ivanova N."/>
            <person name="Brettin T."/>
            <person name="Detter J.C."/>
            <person name="Han C."/>
            <person name="Larimer F."/>
            <person name="Land M."/>
            <person name="Hauser L."/>
            <person name="Markowitz V."/>
            <person name="Cheng J.-F."/>
            <person name="Hugenholtz P."/>
            <person name="Woyke T."/>
            <person name="Wu D."/>
            <person name="Tindall B."/>
            <person name="Pomrenke H."/>
            <person name="Brambilla E."/>
            <person name="Klenk H.-P."/>
            <person name="Eisen J.A."/>
        </authorList>
    </citation>
    <scope>NUCLEOTIDE SEQUENCE [LARGE SCALE GENOMIC DNA]</scope>
    <source>
        <strain evidence="6">ATCC BAA-1392 / DSM 18658 / VKM B-2454 / MOB10</strain>
    </source>
</reference>
<keyword evidence="2" id="KW-0413">Isomerase</keyword>
<dbReference type="SUPFAM" id="SSF55120">
    <property type="entry name" value="Pseudouridine synthase"/>
    <property type="match status" value="1"/>
</dbReference>
<dbReference type="STRING" id="886293.Sinac_4794"/>